<dbReference type="RefSeq" id="WP_133234611.1">
    <property type="nucleotide sequence ID" value="NZ_SOZE01000028.1"/>
</dbReference>
<protein>
    <submittedName>
        <fullName evidence="2">DUF4920 domain-containing protein</fullName>
    </submittedName>
</protein>
<feature type="chain" id="PRO_5021345172" evidence="1">
    <location>
        <begin position="20"/>
        <end position="157"/>
    </location>
</feature>
<keyword evidence="3" id="KW-1185">Reference proteome</keyword>
<keyword evidence="1" id="KW-0732">Signal</keyword>
<gene>
    <name evidence="2" type="ORF">E2R66_21320</name>
</gene>
<dbReference type="OrthoDB" id="129527at2"/>
<dbReference type="InterPro" id="IPR032577">
    <property type="entry name" value="DUF4920"/>
</dbReference>
<dbReference type="AlphaFoldDB" id="A0A4Y8S7C0"/>
<dbReference type="Proteomes" id="UP000297540">
    <property type="component" value="Unassembled WGS sequence"/>
</dbReference>
<sequence length="157" mass="16905">MKAITLFIICLCFSAITFAQTNITPAAPGVTYGKLVTADNYLTTDALGTTLNTDTAYTGKITGTVVEVCKKKGCFMKLAQADGKTIMVQFTDYAYFMPQNIVGKSVVVEGLARVKEVPVERLVHYAKDAGKTDGEIAAIKEPRKDISIMADGVLVLK</sequence>
<name>A0A4Y8S7C0_9SPHI</name>
<organism evidence="2 3">
    <name type="scientific">Mucilaginibacter psychrotolerans</name>
    <dbReference type="NCBI Taxonomy" id="1524096"/>
    <lineage>
        <taxon>Bacteria</taxon>
        <taxon>Pseudomonadati</taxon>
        <taxon>Bacteroidota</taxon>
        <taxon>Sphingobacteriia</taxon>
        <taxon>Sphingobacteriales</taxon>
        <taxon>Sphingobacteriaceae</taxon>
        <taxon>Mucilaginibacter</taxon>
    </lineage>
</organism>
<dbReference type="Pfam" id="PF16267">
    <property type="entry name" value="DUF4920"/>
    <property type="match status" value="1"/>
</dbReference>
<evidence type="ECO:0000256" key="1">
    <source>
        <dbReference type="SAM" id="SignalP"/>
    </source>
</evidence>
<comment type="caution">
    <text evidence="2">The sequence shown here is derived from an EMBL/GenBank/DDBJ whole genome shotgun (WGS) entry which is preliminary data.</text>
</comment>
<accession>A0A4Y8S7C0</accession>
<evidence type="ECO:0000313" key="2">
    <source>
        <dbReference type="EMBL" id="TFF34646.1"/>
    </source>
</evidence>
<dbReference type="EMBL" id="SOZE01000028">
    <property type="protein sequence ID" value="TFF34646.1"/>
    <property type="molecule type" value="Genomic_DNA"/>
</dbReference>
<reference evidence="2 3" key="1">
    <citation type="journal article" date="2017" name="Int. J. Syst. Evol. Microbiol.">
        <title>Mucilaginibacterpsychrotolerans sp. nov., isolated from peatlands.</title>
        <authorList>
            <person name="Deng Y."/>
            <person name="Shen L."/>
            <person name="Xu B."/>
            <person name="Liu Y."/>
            <person name="Gu Z."/>
            <person name="Liu H."/>
            <person name="Zhou Y."/>
        </authorList>
    </citation>
    <scope>NUCLEOTIDE SEQUENCE [LARGE SCALE GENOMIC DNA]</scope>
    <source>
        <strain evidence="2 3">NH7-4</strain>
    </source>
</reference>
<proteinExistence type="predicted"/>
<evidence type="ECO:0000313" key="3">
    <source>
        <dbReference type="Proteomes" id="UP000297540"/>
    </source>
</evidence>
<feature type="signal peptide" evidence="1">
    <location>
        <begin position="1"/>
        <end position="19"/>
    </location>
</feature>